<dbReference type="EMBL" id="JAAIKB010000005">
    <property type="protein sequence ID" value="NGM21141.1"/>
    <property type="molecule type" value="Genomic_DNA"/>
</dbReference>
<keyword evidence="1 6" id="KW-1277">Toxin-antitoxin system</keyword>
<evidence type="ECO:0000256" key="2">
    <source>
        <dbReference type="ARBA" id="ARBA00022676"/>
    </source>
</evidence>
<comment type="similarity">
    <text evidence="6">Belongs to the DarT ADP-ribosyltransferase family.</text>
</comment>
<keyword evidence="2 6" id="KW-0328">Glycosyltransferase</keyword>
<dbReference type="RefSeq" id="WP_164695046.1">
    <property type="nucleotide sequence ID" value="NZ_JAAIKB010000005.1"/>
</dbReference>
<dbReference type="GO" id="GO:0003677">
    <property type="term" value="F:DNA binding"/>
    <property type="evidence" value="ECO:0007669"/>
    <property type="project" value="UniProtKB-UniRule"/>
</dbReference>
<feature type="domain" description="DarT" evidence="7">
    <location>
        <begin position="10"/>
        <end position="211"/>
    </location>
</feature>
<reference evidence="8 9" key="2">
    <citation type="submission" date="2020-03" db="EMBL/GenBank/DDBJ databases">
        <title>Roseomonas stagni sp. nov., isolated from pond water in Japan.</title>
        <authorList>
            <person name="Furuhata K."/>
            <person name="Miyamoto H."/>
            <person name="Goto K."/>
        </authorList>
    </citation>
    <scope>NUCLEOTIDE SEQUENCE [LARGE SCALE GENOMIC DNA]</scope>
    <source>
        <strain evidence="8 9">PeD5</strain>
    </source>
</reference>
<sequence>MSKDLNPTKALIFRIIHRDNMADALREGLHCRNAVAGRDGFVPIGNPDLIRKRQSRVVDCPPGGTLGDYVPFYFTPFSPMMFNIKTGFQGVQKRRSEEIVILVSSLRHLARSSIPFVFSDRHAYLRLARFSSDLADLDWLDWEALQARDFRRDDADRFERYQAEALVHRHVPVEALLGIVCFNEAEKTRIEALAASAGRDVRVIVKRGWYL</sequence>
<evidence type="ECO:0000256" key="1">
    <source>
        <dbReference type="ARBA" id="ARBA00022649"/>
    </source>
</evidence>
<keyword evidence="9" id="KW-1185">Reference proteome</keyword>
<name>A0A6M1LLE5_9PROT</name>
<evidence type="ECO:0000256" key="5">
    <source>
        <dbReference type="ARBA" id="ARBA00023125"/>
    </source>
</evidence>
<proteinExistence type="inferred from homology"/>
<feature type="active site" evidence="6">
    <location>
        <position position="164"/>
    </location>
</feature>
<accession>A0A6M1LLE5</accession>
<keyword evidence="5 6" id="KW-0238">DNA-binding</keyword>
<dbReference type="InterPro" id="IPR029494">
    <property type="entry name" value="DarT"/>
</dbReference>
<comment type="caution">
    <text evidence="8">The sequence shown here is derived from an EMBL/GenBank/DDBJ whole genome shotgun (WGS) entry which is preliminary data.</text>
</comment>
<reference evidence="8 9" key="1">
    <citation type="submission" date="2020-02" db="EMBL/GenBank/DDBJ databases">
        <authorList>
            <person name="Kim H.M."/>
            <person name="Jeon C.O."/>
        </authorList>
    </citation>
    <scope>NUCLEOTIDE SEQUENCE [LARGE SCALE GENOMIC DNA]</scope>
    <source>
        <strain evidence="8 9">PeD5</strain>
    </source>
</reference>
<comment type="catalytic activity">
    <reaction evidence="6">
        <text>a thymidine in DNA + NAD(+) = an N-(ADP-alpha-D-ribosyl)-thymidine in DNA + nicotinamide + H(+)</text>
        <dbReference type="Rhea" id="RHEA:71651"/>
        <dbReference type="Rhea" id="RHEA-COMP:13556"/>
        <dbReference type="Rhea" id="RHEA-COMP:18051"/>
        <dbReference type="ChEBI" id="CHEBI:15378"/>
        <dbReference type="ChEBI" id="CHEBI:17154"/>
        <dbReference type="ChEBI" id="CHEBI:57540"/>
        <dbReference type="ChEBI" id="CHEBI:137386"/>
        <dbReference type="ChEBI" id="CHEBI:191199"/>
    </reaction>
</comment>
<evidence type="ECO:0000256" key="3">
    <source>
        <dbReference type="ARBA" id="ARBA00022679"/>
    </source>
</evidence>
<feature type="binding site" evidence="6">
    <location>
        <position position="53"/>
    </location>
    <ligand>
        <name>NAD(+)</name>
        <dbReference type="ChEBI" id="CHEBI:57540"/>
    </ligand>
</feature>
<dbReference type="GO" id="GO:0016757">
    <property type="term" value="F:glycosyltransferase activity"/>
    <property type="evidence" value="ECO:0007669"/>
    <property type="project" value="UniProtKB-UniRule"/>
</dbReference>
<gene>
    <name evidence="8" type="ORF">G3576_14045</name>
</gene>
<evidence type="ECO:0000259" key="7">
    <source>
        <dbReference type="PROSITE" id="PS52018"/>
    </source>
</evidence>
<evidence type="ECO:0000313" key="8">
    <source>
        <dbReference type="EMBL" id="NGM21141.1"/>
    </source>
</evidence>
<evidence type="ECO:0000313" key="9">
    <source>
        <dbReference type="Proteomes" id="UP000475385"/>
    </source>
</evidence>
<dbReference type="GO" id="GO:0016779">
    <property type="term" value="F:nucleotidyltransferase activity"/>
    <property type="evidence" value="ECO:0007669"/>
    <property type="project" value="UniProtKB-UniRule"/>
</dbReference>
<protein>
    <submittedName>
        <fullName evidence="8">DUF4433 domain-containing protein</fullName>
    </submittedName>
</protein>
<evidence type="ECO:0000256" key="6">
    <source>
        <dbReference type="PROSITE-ProRule" id="PRU01362"/>
    </source>
</evidence>
<dbReference type="Pfam" id="PF14487">
    <property type="entry name" value="DarT"/>
    <property type="match status" value="1"/>
</dbReference>
<dbReference type="AlphaFoldDB" id="A0A6M1LLE5"/>
<evidence type="ECO:0000256" key="4">
    <source>
        <dbReference type="ARBA" id="ARBA00022695"/>
    </source>
</evidence>
<organism evidence="8 9">
    <name type="scientific">Falsiroseomonas algicola</name>
    <dbReference type="NCBI Taxonomy" id="2716930"/>
    <lineage>
        <taxon>Bacteria</taxon>
        <taxon>Pseudomonadati</taxon>
        <taxon>Pseudomonadota</taxon>
        <taxon>Alphaproteobacteria</taxon>
        <taxon>Acetobacterales</taxon>
        <taxon>Roseomonadaceae</taxon>
        <taxon>Falsiroseomonas</taxon>
    </lineage>
</organism>
<keyword evidence="3 6" id="KW-0808">Transferase</keyword>
<keyword evidence="4 6" id="KW-0548">Nucleotidyltransferase</keyword>
<comment type="caution">
    <text evidence="6">Lacks conserved residue(s) required for the propagation of feature annotation.</text>
</comment>
<feature type="binding site" evidence="6">
    <location>
        <begin position="14"/>
        <end position="16"/>
    </location>
    <ligand>
        <name>NAD(+)</name>
        <dbReference type="ChEBI" id="CHEBI:57540"/>
    </ligand>
</feature>
<dbReference type="PROSITE" id="PS52018">
    <property type="entry name" value="DART"/>
    <property type="match status" value="1"/>
</dbReference>
<feature type="active site" description="Proton acceptor" evidence="6">
    <location>
        <position position="53"/>
    </location>
</feature>
<dbReference type="Proteomes" id="UP000475385">
    <property type="component" value="Unassembled WGS sequence"/>
</dbReference>